<dbReference type="KEGG" id="hhg:XM38_004830"/>
<gene>
    <name evidence="1" type="ORF">XM38_004830</name>
</gene>
<sequence>MFVNKWSLTAWVLSCSAMLNGGLSKESRRHRLTIYLYIKY</sequence>
<protein>
    <submittedName>
        <fullName evidence="1">Uncharacterized protein</fullName>
    </submittedName>
</protein>
<keyword evidence="2" id="KW-1185">Reference proteome</keyword>
<evidence type="ECO:0000313" key="1">
    <source>
        <dbReference type="EMBL" id="ASC69556.1"/>
    </source>
</evidence>
<dbReference type="AlphaFoldDB" id="A0A1Z3HGY6"/>
<reference evidence="1 2" key="1">
    <citation type="journal article" date="2016" name="Biochim. Biophys. Acta">
        <title>Characterization of red-shifted phycobilisomes isolated from the chlorophyll f-containing cyanobacterium Halomicronema hongdechloris.</title>
        <authorList>
            <person name="Li Y."/>
            <person name="Lin Y."/>
            <person name="Garvey C.J."/>
            <person name="Birch D."/>
            <person name="Corkery R.W."/>
            <person name="Loughlin P.C."/>
            <person name="Scheer H."/>
            <person name="Willows R.D."/>
            <person name="Chen M."/>
        </authorList>
    </citation>
    <scope>NUCLEOTIDE SEQUENCE [LARGE SCALE GENOMIC DNA]</scope>
    <source>
        <strain evidence="1 2">C2206</strain>
    </source>
</reference>
<accession>A0A1Z3HGY6</accession>
<organism evidence="1 2">
    <name type="scientific">Halomicronema hongdechloris C2206</name>
    <dbReference type="NCBI Taxonomy" id="1641165"/>
    <lineage>
        <taxon>Bacteria</taxon>
        <taxon>Bacillati</taxon>
        <taxon>Cyanobacteriota</taxon>
        <taxon>Cyanophyceae</taxon>
        <taxon>Nodosilineales</taxon>
        <taxon>Nodosilineaceae</taxon>
        <taxon>Halomicronema</taxon>
    </lineage>
</organism>
<name>A0A1Z3HGY6_9CYAN</name>
<proteinExistence type="predicted"/>
<evidence type="ECO:0000313" key="2">
    <source>
        <dbReference type="Proteomes" id="UP000191901"/>
    </source>
</evidence>
<dbReference type="EMBL" id="CP021983">
    <property type="protein sequence ID" value="ASC69556.1"/>
    <property type="molecule type" value="Genomic_DNA"/>
</dbReference>
<dbReference type="Proteomes" id="UP000191901">
    <property type="component" value="Chromosome"/>
</dbReference>